<dbReference type="PANTHER" id="PTHR11567">
    <property type="entry name" value="ACID PHOSPHATASE-RELATED"/>
    <property type="match status" value="1"/>
</dbReference>
<evidence type="ECO:0000256" key="1">
    <source>
        <dbReference type="ARBA" id="ARBA00005375"/>
    </source>
</evidence>
<dbReference type="PROSITE" id="PS50287">
    <property type="entry name" value="SRCR_2"/>
    <property type="match status" value="1"/>
</dbReference>
<dbReference type="SUPFAM" id="SSF53254">
    <property type="entry name" value="Phosphoglycerate mutase-like"/>
    <property type="match status" value="1"/>
</dbReference>
<dbReference type="Gene3D" id="3.40.50.1240">
    <property type="entry name" value="Phosphoglycerate mutase-like"/>
    <property type="match status" value="1"/>
</dbReference>
<reference evidence="5 6" key="1">
    <citation type="submission" date="2015-07" db="EMBL/GenBank/DDBJ databases">
        <title>High-quality genome of monoxenous trypanosomatid Leptomonas pyrrhocoris.</title>
        <authorList>
            <person name="Flegontov P."/>
            <person name="Butenko A."/>
            <person name="Firsov S."/>
            <person name="Vlcek C."/>
            <person name="Logacheva M.D."/>
            <person name="Field M."/>
            <person name="Filatov D."/>
            <person name="Flegontova O."/>
            <person name="Gerasimov E."/>
            <person name="Jackson A.P."/>
            <person name="Kelly S."/>
            <person name="Opperdoes F."/>
            <person name="O'Reilly A."/>
            <person name="Votypka J."/>
            <person name="Yurchenko V."/>
            <person name="Lukes J."/>
        </authorList>
    </citation>
    <scope>NUCLEOTIDE SEQUENCE [LARGE SCALE GENOMIC DNA]</scope>
    <source>
        <strain evidence="5">H10</strain>
    </source>
</reference>
<feature type="domain" description="SRCR" evidence="4">
    <location>
        <begin position="364"/>
        <end position="471"/>
    </location>
</feature>
<evidence type="ECO:0000259" key="4">
    <source>
        <dbReference type="PROSITE" id="PS50287"/>
    </source>
</evidence>
<keyword evidence="6" id="KW-1185">Reference proteome</keyword>
<evidence type="ECO:0000256" key="2">
    <source>
        <dbReference type="ARBA" id="ARBA00022801"/>
    </source>
</evidence>
<dbReference type="OrthoDB" id="258392at2759"/>
<dbReference type="Pfam" id="PF00328">
    <property type="entry name" value="His_Phos_2"/>
    <property type="match status" value="1"/>
</dbReference>
<dbReference type="InterPro" id="IPR029033">
    <property type="entry name" value="His_PPase_superfam"/>
</dbReference>
<evidence type="ECO:0000256" key="3">
    <source>
        <dbReference type="SAM" id="Phobius"/>
    </source>
</evidence>
<comment type="caution">
    <text evidence="5">The sequence shown here is derived from an EMBL/GenBank/DDBJ whole genome shotgun (WGS) entry which is preliminary data.</text>
</comment>
<proteinExistence type="inferred from homology"/>
<gene>
    <name evidence="5" type="ORF">ABB37_02066</name>
</gene>
<comment type="similarity">
    <text evidence="1">Belongs to the histidine acid phosphatase family.</text>
</comment>
<dbReference type="OMA" id="MFPSEDY"/>
<dbReference type="InterPro" id="IPR050645">
    <property type="entry name" value="Histidine_acid_phosphatase"/>
</dbReference>
<dbReference type="GeneID" id="26902361"/>
<evidence type="ECO:0000313" key="6">
    <source>
        <dbReference type="Proteomes" id="UP000037923"/>
    </source>
</evidence>
<name>A0A0M9G751_LEPPY</name>
<dbReference type="RefSeq" id="XP_015662316.1">
    <property type="nucleotide sequence ID" value="XM_015798838.1"/>
</dbReference>
<sequence length="565" mass="62997">MKLTHPDASIFKHRSSFLFPPAVFFSFAMKSLFVFVQAVLLLCLPAVVLGAPDLKLVMVQLLHRHGARTAEASYNKTQICGDTPCGYMTWPGFKMLNNTASFLRNRYNTDPTVVTEPMFPSLDYDLDVAYSRSTDVLRTLQSAESFLRGFFPNLTSLYPAIHTMPENDDYLLYTNYAPQYKFYYNLDYKGLLAVCNPATDKNFPDFKTLTDIGKEVYSEGYCNTFEARCNCAFSLFDIAMQMEALGEMDNYPLLKANRDGLADIARTHYSRQYAYNRTNTRCLMQGSAGQPILQEFVTNINTAITAKLAGTTTYKLFHYSAHDTTLSRIACSLQDKADDGLLPPFSQVLVLELLENETDKTFYVRVLRGHPGQSPDTEFKFDWEKDWSLTCMDAWQTAYPAKDNTCPVADFARFVQWSAAPATSKGYCYLDEKYQELMACPKGGIHAGDAYQPLSSACQYYRNRCPAYSCEEGYLLNSVSQQCVCVSSSCSAQAPGTGELAARFADEDDEDDDETTLLQTSGMTSASVAAVALGSLCVGVLVAAFITSAVCLCSRRPRYAQVEHA</sequence>
<dbReference type="AlphaFoldDB" id="A0A0M9G751"/>
<dbReference type="PANTHER" id="PTHR11567:SF110">
    <property type="entry name" value="2-PHOSPHOXYLOSE PHOSPHATASE 1"/>
    <property type="match status" value="1"/>
</dbReference>
<protein>
    <submittedName>
        <fullName evidence="5">Membrane-bound acid phosphatase 2</fullName>
    </submittedName>
</protein>
<keyword evidence="3" id="KW-0472">Membrane</keyword>
<accession>A0A0M9G751</accession>
<dbReference type="InterPro" id="IPR001190">
    <property type="entry name" value="SRCR"/>
</dbReference>
<dbReference type="CDD" id="cd07061">
    <property type="entry name" value="HP_HAP_like"/>
    <property type="match status" value="1"/>
</dbReference>
<organism evidence="5 6">
    <name type="scientific">Leptomonas pyrrhocoris</name>
    <name type="common">Firebug parasite</name>
    <dbReference type="NCBI Taxonomy" id="157538"/>
    <lineage>
        <taxon>Eukaryota</taxon>
        <taxon>Discoba</taxon>
        <taxon>Euglenozoa</taxon>
        <taxon>Kinetoplastea</taxon>
        <taxon>Metakinetoplastina</taxon>
        <taxon>Trypanosomatida</taxon>
        <taxon>Trypanosomatidae</taxon>
        <taxon>Leishmaniinae</taxon>
        <taxon>Leptomonas</taxon>
    </lineage>
</organism>
<dbReference type="GO" id="GO:0016020">
    <property type="term" value="C:membrane"/>
    <property type="evidence" value="ECO:0007669"/>
    <property type="project" value="InterPro"/>
</dbReference>
<keyword evidence="3" id="KW-0812">Transmembrane</keyword>
<dbReference type="EMBL" id="LGTL01000003">
    <property type="protein sequence ID" value="KPA83877.1"/>
    <property type="molecule type" value="Genomic_DNA"/>
</dbReference>
<feature type="transmembrane region" description="Helical" evidence="3">
    <location>
        <begin position="528"/>
        <end position="552"/>
    </location>
</feature>
<evidence type="ECO:0000313" key="5">
    <source>
        <dbReference type="EMBL" id="KPA83877.1"/>
    </source>
</evidence>
<dbReference type="InterPro" id="IPR000560">
    <property type="entry name" value="His_Pase_clade-2"/>
</dbReference>
<dbReference type="GO" id="GO:0016791">
    <property type="term" value="F:phosphatase activity"/>
    <property type="evidence" value="ECO:0007669"/>
    <property type="project" value="TreeGrafter"/>
</dbReference>
<keyword evidence="2" id="KW-0378">Hydrolase</keyword>
<dbReference type="Proteomes" id="UP000037923">
    <property type="component" value="Unassembled WGS sequence"/>
</dbReference>
<keyword evidence="3" id="KW-1133">Transmembrane helix</keyword>
<dbReference type="VEuPathDB" id="TriTrypDB:LpyrH10_03_2170"/>